<dbReference type="SUPFAM" id="SSF63829">
    <property type="entry name" value="Calcium-dependent phosphotriesterase"/>
    <property type="match status" value="2"/>
</dbReference>
<dbReference type="InterPro" id="IPR013783">
    <property type="entry name" value="Ig-like_fold"/>
</dbReference>
<dbReference type="Gene3D" id="3.40.50.2300">
    <property type="match status" value="1"/>
</dbReference>
<dbReference type="Proteomes" id="UP000306631">
    <property type="component" value="Unassembled WGS sequence"/>
</dbReference>
<dbReference type="EC" id="2.7.13.3" evidence="2"/>
<dbReference type="SUPFAM" id="SSF52172">
    <property type="entry name" value="CheY-like"/>
    <property type="match status" value="1"/>
</dbReference>
<sequence length="1159" mass="124831">MAARAAEATAFLHGCRLLLMLAWLAWPLRGDAQGGMRPVPQLQDATTGLPAREVRDVVEDALGDVWLATELGVLRFDGRRYRLQPTARGMSETAWVRLHVDPHGRLWGLTASRQLMAWSDDRERVDRHPALRAPGAARPLRIDHLSSDVLGLWVGSASDGAYVWRDAAGWVRARGLPSPQITALARDRDGGMWVGTAKGLAYGRSAQLTPVAAWPSTPVVGLTADPRGGVWVTTARAAFHLAHPDAVPTRTHATAARALLRGDAGETWWQQADGLVLTQAAEVRRVALPSPPGLPAPVIRQMQEDRNGGVWLRSDDHRLWRLPPRWQQFTALASGAGLRDPYAGALAASKDGRIWVAGSHGNLQLLDPRTGVAGRPVPFTGELDEARTLGMAEDAQGRVWIATGSRLLRYTPSHRHWRRWSLPVDAGTGPLAVTACRDGAVWIVANDHVQRRDADGVVRLRGTPAALGWMPPASAVPLLCARDGTLWAGDRGGLRRWLPAQERFTRVSGGLSGRVSALAEDAHGHLWTSGPGALQRYRWDGQRLHPTQRFDAAQGYPQLDAQALAVDGAGRAWSGSARGLVRADPDTGRIRLFDTGDGVPVQQVMPQRLRTLSDGTLVAAVREGGVLLFDPARLRDPSRRRGLHIDAVSVHRGHAMVPLPVAGTVRLHASDRNVRVAVRLAGNADPMRVRYRFALRGAGNDSVDTGHLGQRMFARLPPGRHVLDVQALPDDGSAASHTSLVLDVAPGAGQAMRGRLAIAAVLGAATVLGTRAYRRHARRRLRARRGEEQRQRAAQASRARTDMLLRLGRDVRVPMSAVLGWSDALQHAPLTDAQRDQVRSLHRAGEHLMQLMDDALDVAQVEAGTPHLQCVAFDLPALLDDLQALLQPVAQARGVSLRWQVDPAARRGFLGDPARLRQILLNLLGNALKFTARGQVVLEAAYTGTADGVCLRVIDTGPGLDPVQQRRIFQRFEQADGERTAARHGGTGLGLAISRQLAQAMGGDITLASVVGEGSCFTLQLPMPPVRMPADAGDVGQPAQRHARALRLLVVAPAVADVIAALLRHLGHHVQVVDGRAPERPRAAPAWDVIVVDPALGDAAGSVGLRLATQWPGVPRLALSACSAPQAARLAEAGGYAAFLRLPVTARHLATALQQCVDR</sequence>
<dbReference type="InterPro" id="IPR011006">
    <property type="entry name" value="CheY-like_superfamily"/>
</dbReference>
<dbReference type="CDD" id="cd16922">
    <property type="entry name" value="HATPase_EvgS-ArcB-TorS-like"/>
    <property type="match status" value="1"/>
</dbReference>
<dbReference type="InterPro" id="IPR036890">
    <property type="entry name" value="HATPase_C_sf"/>
</dbReference>
<dbReference type="PROSITE" id="PS50109">
    <property type="entry name" value="HIS_KIN"/>
    <property type="match status" value="1"/>
</dbReference>
<dbReference type="InterPro" id="IPR036097">
    <property type="entry name" value="HisK_dim/P_sf"/>
</dbReference>
<reference evidence="6 7" key="1">
    <citation type="submission" date="2019-04" db="EMBL/GenBank/DDBJ databases">
        <title>Microbes associate with the intestines of laboratory mice.</title>
        <authorList>
            <person name="Navarre W."/>
            <person name="Wong E."/>
            <person name="Huang K."/>
            <person name="Tropini C."/>
            <person name="Ng K."/>
            <person name="Yu B."/>
        </authorList>
    </citation>
    <scope>NUCLEOTIDE SEQUENCE [LARGE SCALE GENOMIC DNA]</scope>
    <source>
        <strain evidence="6 7">NM62_B4-13</strain>
    </source>
</reference>
<dbReference type="InterPro" id="IPR011110">
    <property type="entry name" value="Reg_prop"/>
</dbReference>
<dbReference type="Gene3D" id="3.30.565.10">
    <property type="entry name" value="Histidine kinase-like ATPase, C-terminal domain"/>
    <property type="match status" value="1"/>
</dbReference>
<comment type="caution">
    <text evidence="6">The sequence shown here is derived from an EMBL/GenBank/DDBJ whole genome shotgun (WGS) entry which is preliminary data.</text>
</comment>
<dbReference type="Gene3D" id="2.60.40.10">
    <property type="entry name" value="Immunoglobulins"/>
    <property type="match status" value="1"/>
</dbReference>
<proteinExistence type="predicted"/>
<dbReference type="SMART" id="SM00388">
    <property type="entry name" value="HisKA"/>
    <property type="match status" value="1"/>
</dbReference>
<dbReference type="EMBL" id="SRYW01000001">
    <property type="protein sequence ID" value="TGY37256.1"/>
    <property type="molecule type" value="Genomic_DNA"/>
</dbReference>
<dbReference type="SUPFAM" id="SSF47384">
    <property type="entry name" value="Homodimeric domain of signal transducing histidine kinase"/>
    <property type="match status" value="1"/>
</dbReference>
<dbReference type="PANTHER" id="PTHR45339:SF1">
    <property type="entry name" value="HYBRID SIGNAL TRANSDUCTION HISTIDINE KINASE J"/>
    <property type="match status" value="1"/>
</dbReference>
<dbReference type="SUPFAM" id="SSF55874">
    <property type="entry name" value="ATPase domain of HSP90 chaperone/DNA topoisomerase II/histidine kinase"/>
    <property type="match status" value="1"/>
</dbReference>
<dbReference type="InterPro" id="IPR004358">
    <property type="entry name" value="Sig_transdc_His_kin-like_C"/>
</dbReference>
<dbReference type="Pfam" id="PF07494">
    <property type="entry name" value="Reg_prop"/>
    <property type="match status" value="1"/>
</dbReference>
<evidence type="ECO:0000256" key="2">
    <source>
        <dbReference type="ARBA" id="ARBA00012438"/>
    </source>
</evidence>
<comment type="catalytic activity">
    <reaction evidence="1">
        <text>ATP + protein L-histidine = ADP + protein N-phospho-L-histidine.</text>
        <dbReference type="EC" id="2.7.13.3"/>
    </reaction>
</comment>
<dbReference type="InterPro" id="IPR015943">
    <property type="entry name" value="WD40/YVTN_repeat-like_dom_sf"/>
</dbReference>
<evidence type="ECO:0000256" key="1">
    <source>
        <dbReference type="ARBA" id="ARBA00000085"/>
    </source>
</evidence>
<keyword evidence="4" id="KW-0902">Two-component regulatory system</keyword>
<dbReference type="GO" id="GO:0000155">
    <property type="term" value="F:phosphorelay sensor kinase activity"/>
    <property type="evidence" value="ECO:0007669"/>
    <property type="project" value="InterPro"/>
</dbReference>
<dbReference type="InterPro" id="IPR005467">
    <property type="entry name" value="His_kinase_dom"/>
</dbReference>
<evidence type="ECO:0000256" key="4">
    <source>
        <dbReference type="ARBA" id="ARBA00023012"/>
    </source>
</evidence>
<dbReference type="PANTHER" id="PTHR45339">
    <property type="entry name" value="HYBRID SIGNAL TRANSDUCTION HISTIDINE KINASE J"/>
    <property type="match status" value="1"/>
</dbReference>
<dbReference type="Gene3D" id="1.10.287.130">
    <property type="match status" value="1"/>
</dbReference>
<accession>A0A4S2D745</accession>
<dbReference type="RefSeq" id="WP_136003082.1">
    <property type="nucleotide sequence ID" value="NZ_SRYW01000001.1"/>
</dbReference>
<dbReference type="InterPro" id="IPR003594">
    <property type="entry name" value="HATPase_dom"/>
</dbReference>
<feature type="domain" description="Histidine kinase" evidence="5">
    <location>
        <begin position="806"/>
        <end position="1025"/>
    </location>
</feature>
<dbReference type="OrthoDB" id="6053432at2"/>
<evidence type="ECO:0000313" key="7">
    <source>
        <dbReference type="Proteomes" id="UP000306631"/>
    </source>
</evidence>
<name>A0A4S2D745_STEMA</name>
<evidence type="ECO:0000259" key="5">
    <source>
        <dbReference type="PROSITE" id="PS50109"/>
    </source>
</evidence>
<dbReference type="PRINTS" id="PR00344">
    <property type="entry name" value="BCTRLSENSOR"/>
</dbReference>
<keyword evidence="3" id="KW-0597">Phosphoprotein</keyword>
<gene>
    <name evidence="6" type="ORF">E5352_01465</name>
</gene>
<dbReference type="SMART" id="SM00387">
    <property type="entry name" value="HATPase_c"/>
    <property type="match status" value="1"/>
</dbReference>
<dbReference type="FunFam" id="3.30.565.10:FF:000010">
    <property type="entry name" value="Sensor histidine kinase RcsC"/>
    <property type="match status" value="1"/>
</dbReference>
<evidence type="ECO:0000313" key="6">
    <source>
        <dbReference type="EMBL" id="TGY37256.1"/>
    </source>
</evidence>
<organism evidence="6 7">
    <name type="scientific">Stenotrophomonas maltophilia</name>
    <name type="common">Pseudomonas maltophilia</name>
    <name type="synonym">Xanthomonas maltophilia</name>
    <dbReference type="NCBI Taxonomy" id="40324"/>
    <lineage>
        <taxon>Bacteria</taxon>
        <taxon>Pseudomonadati</taxon>
        <taxon>Pseudomonadota</taxon>
        <taxon>Gammaproteobacteria</taxon>
        <taxon>Lysobacterales</taxon>
        <taxon>Lysobacteraceae</taxon>
        <taxon>Stenotrophomonas</taxon>
        <taxon>Stenotrophomonas maltophilia group</taxon>
    </lineage>
</organism>
<dbReference type="Pfam" id="PF02518">
    <property type="entry name" value="HATPase_c"/>
    <property type="match status" value="1"/>
</dbReference>
<dbReference type="InterPro" id="IPR003661">
    <property type="entry name" value="HisK_dim/P_dom"/>
</dbReference>
<dbReference type="AlphaFoldDB" id="A0A4S2D745"/>
<protein>
    <recommendedName>
        <fullName evidence="2">histidine kinase</fullName>
        <ecNumber evidence="2">2.7.13.3</ecNumber>
    </recommendedName>
</protein>
<evidence type="ECO:0000256" key="3">
    <source>
        <dbReference type="ARBA" id="ARBA00022553"/>
    </source>
</evidence>
<dbReference type="Gene3D" id="2.130.10.10">
    <property type="entry name" value="YVTN repeat-like/Quinoprotein amine dehydrogenase"/>
    <property type="match status" value="3"/>
</dbReference>